<dbReference type="GO" id="GO:0070197">
    <property type="term" value="P:meiotic attachment of telomere to nuclear envelope"/>
    <property type="evidence" value="ECO:0007669"/>
    <property type="project" value="InterPro"/>
</dbReference>
<accession>A0A401RRZ7</accession>
<dbReference type="InterPro" id="IPR011989">
    <property type="entry name" value="ARM-like"/>
</dbReference>
<feature type="compositionally biased region" description="Gly residues" evidence="1">
    <location>
        <begin position="1"/>
        <end position="14"/>
    </location>
</feature>
<name>A0A401RRZ7_CHIPU</name>
<protein>
    <submittedName>
        <fullName evidence="2">Uncharacterized protein</fullName>
    </submittedName>
</protein>
<keyword evidence="3" id="KW-1185">Reference proteome</keyword>
<comment type="caution">
    <text evidence="2">The sequence shown here is derived from an EMBL/GenBank/DDBJ whole genome shotgun (WGS) entry which is preliminary data.</text>
</comment>
<proteinExistence type="predicted"/>
<dbReference type="SUPFAM" id="SSF48371">
    <property type="entry name" value="ARM repeat"/>
    <property type="match status" value="1"/>
</dbReference>
<dbReference type="EMBL" id="BEZZ01002006">
    <property type="protein sequence ID" value="GCC20898.1"/>
    <property type="molecule type" value="Genomic_DNA"/>
</dbReference>
<dbReference type="InterPro" id="IPR042359">
    <property type="entry name" value="TERB1"/>
</dbReference>
<evidence type="ECO:0000313" key="2">
    <source>
        <dbReference type="EMBL" id="GCC20898.1"/>
    </source>
</evidence>
<organism evidence="2 3">
    <name type="scientific">Chiloscyllium punctatum</name>
    <name type="common">Brownbanded bambooshark</name>
    <name type="synonym">Hemiscyllium punctatum</name>
    <dbReference type="NCBI Taxonomy" id="137246"/>
    <lineage>
        <taxon>Eukaryota</taxon>
        <taxon>Metazoa</taxon>
        <taxon>Chordata</taxon>
        <taxon>Craniata</taxon>
        <taxon>Vertebrata</taxon>
        <taxon>Chondrichthyes</taxon>
        <taxon>Elasmobranchii</taxon>
        <taxon>Galeomorphii</taxon>
        <taxon>Galeoidea</taxon>
        <taxon>Orectolobiformes</taxon>
        <taxon>Hemiscylliidae</taxon>
        <taxon>Chiloscyllium</taxon>
    </lineage>
</organism>
<dbReference type="PANTHER" id="PTHR14014">
    <property type="entry name" value="TELOMERE REPEATS-BINDING BOUQUET FORMATION PROTEIN 1"/>
    <property type="match status" value="1"/>
</dbReference>
<dbReference type="Gene3D" id="1.25.10.10">
    <property type="entry name" value="Leucine-rich Repeat Variant"/>
    <property type="match status" value="1"/>
</dbReference>
<dbReference type="OrthoDB" id="608866at2759"/>
<dbReference type="STRING" id="137246.A0A401RRZ7"/>
<dbReference type="GO" id="GO:0007129">
    <property type="term" value="P:homologous chromosome pairing at meiosis"/>
    <property type="evidence" value="ECO:0007669"/>
    <property type="project" value="TreeGrafter"/>
</dbReference>
<gene>
    <name evidence="2" type="ORF">chiPu_0019468</name>
</gene>
<dbReference type="AlphaFoldDB" id="A0A401RRZ7"/>
<dbReference type="InterPro" id="IPR016024">
    <property type="entry name" value="ARM-type_fold"/>
</dbReference>
<sequence length="429" mass="47762">MWGSKSGLGAGVGGRVPDQTPAQGTSPGPEAHWKQVPDSRPIQGEENQRLCAAAFPFAKDCLQKCIRQEVIRPICAFIGLAVANNSYVQDYFCRVGGLDAVAQILVRLVDESIRHHSSRELAISVVKTLNSCISENPPVVSRLSEYFIVPKLVALLLQNDLDINSKLGIILAIGHCTDGCEAHQYQLLQSNGLPLMIQIVAESQDEEQRKAATFVLQSCQLIRKSKTTDIYLINIEITSTLTSPAPSLTAGQDFRCSGCSTVAASLNSRNFCKILQSCPNKCDRHKVIQECEDRYKKELKKLLTCYSSMTDKKNLLTPIKKAASHMTNFHTQQSDFLIKPKPSANNFHTKKILLTPIQKMESYMTNYCRQQTNFITWPKPSTKDVHINRFLLTPMKKSTSGAPAVCLRRDNTQQFRPSMGQGCVDNERN</sequence>
<evidence type="ECO:0000256" key="1">
    <source>
        <dbReference type="SAM" id="MobiDB-lite"/>
    </source>
</evidence>
<feature type="region of interest" description="Disordered" evidence="1">
    <location>
        <begin position="1"/>
        <end position="37"/>
    </location>
</feature>
<dbReference type="PANTHER" id="PTHR14014:SF0">
    <property type="entry name" value="TELOMERE REPEATS-BINDING BOUQUET FORMATION PROTEIN 1"/>
    <property type="match status" value="1"/>
</dbReference>
<evidence type="ECO:0000313" key="3">
    <source>
        <dbReference type="Proteomes" id="UP000287033"/>
    </source>
</evidence>
<dbReference type="Proteomes" id="UP000287033">
    <property type="component" value="Unassembled WGS sequence"/>
</dbReference>
<reference evidence="2 3" key="1">
    <citation type="journal article" date="2018" name="Nat. Ecol. Evol.">
        <title>Shark genomes provide insights into elasmobranch evolution and the origin of vertebrates.</title>
        <authorList>
            <person name="Hara Y"/>
            <person name="Yamaguchi K"/>
            <person name="Onimaru K"/>
            <person name="Kadota M"/>
            <person name="Koyanagi M"/>
            <person name="Keeley SD"/>
            <person name="Tatsumi K"/>
            <person name="Tanaka K"/>
            <person name="Motone F"/>
            <person name="Kageyama Y"/>
            <person name="Nozu R"/>
            <person name="Adachi N"/>
            <person name="Nishimura O"/>
            <person name="Nakagawa R"/>
            <person name="Tanegashima C"/>
            <person name="Kiyatake I"/>
            <person name="Matsumoto R"/>
            <person name="Murakumo K"/>
            <person name="Nishida K"/>
            <person name="Terakita A"/>
            <person name="Kuratani S"/>
            <person name="Sato K"/>
            <person name="Hyodo S Kuraku.S."/>
        </authorList>
    </citation>
    <scope>NUCLEOTIDE SEQUENCE [LARGE SCALE GENOMIC DNA]</scope>
</reference>